<reference evidence="1 2" key="1">
    <citation type="submission" date="2020-11" db="EMBL/GenBank/DDBJ databases">
        <title>Taxonomic evaluation of the Bacillus sporothermodurans group of bacteria based on whole genome sequences.</title>
        <authorList>
            <person name="Fiedler G."/>
            <person name="Herbstmann A.-D."/>
            <person name="Doll E."/>
            <person name="Wenning M."/>
            <person name="Brinks E."/>
            <person name="Kabisch J."/>
            <person name="Breitenwieser F."/>
            <person name="Lappann M."/>
            <person name="Boehnlein C."/>
            <person name="Franz C."/>
        </authorList>
    </citation>
    <scope>NUCLEOTIDE SEQUENCE [LARGE SCALE GENOMIC DNA]</scope>
    <source>
        <strain evidence="1 2">JCM 19841</strain>
    </source>
</reference>
<sequence>MLVREMYEYSLLYEDSTLAHSLYHLLAEKKISLDDDLSKIDMKQANHEKIAELVQKNVLGIRKIGIYSLKMDKKNFVFIYAGSEEEAIEFYRKSFHKYPLNCHEYLLDFELTRGNDVISFREMRREFERFPAVAGYFVKGESTRLA</sequence>
<gene>
    <name evidence="1" type="ORF">I5776_15785</name>
</gene>
<keyword evidence="2" id="KW-1185">Reference proteome</keyword>
<organism evidence="1 2">
    <name type="scientific">Heyndrickxia vini</name>
    <dbReference type="NCBI Taxonomy" id="1476025"/>
    <lineage>
        <taxon>Bacteria</taxon>
        <taxon>Bacillati</taxon>
        <taxon>Bacillota</taxon>
        <taxon>Bacilli</taxon>
        <taxon>Bacillales</taxon>
        <taxon>Bacillaceae</taxon>
        <taxon>Heyndrickxia</taxon>
    </lineage>
</organism>
<proteinExistence type="predicted"/>
<accession>A0ABX7E743</accession>
<evidence type="ECO:0000313" key="1">
    <source>
        <dbReference type="EMBL" id="QQZ11566.1"/>
    </source>
</evidence>
<protein>
    <submittedName>
        <fullName evidence="1">Uncharacterized protein</fullName>
    </submittedName>
</protein>
<evidence type="ECO:0000313" key="2">
    <source>
        <dbReference type="Proteomes" id="UP000595691"/>
    </source>
</evidence>
<dbReference type="Proteomes" id="UP000595691">
    <property type="component" value="Chromosome"/>
</dbReference>
<dbReference type="EMBL" id="CP065425">
    <property type="protein sequence ID" value="QQZ11566.1"/>
    <property type="molecule type" value="Genomic_DNA"/>
</dbReference>
<name>A0ABX7E743_9BACI</name>